<evidence type="ECO:0000256" key="6">
    <source>
        <dbReference type="ARBA" id="ARBA00012947"/>
    </source>
</evidence>
<comment type="subunit">
    <text evidence="4">Homotrimer.</text>
</comment>
<evidence type="ECO:0000313" key="13">
    <source>
        <dbReference type="Proteomes" id="UP001458415"/>
    </source>
</evidence>
<dbReference type="SUPFAM" id="SSF89562">
    <property type="entry name" value="RraA-like"/>
    <property type="match status" value="1"/>
</dbReference>
<dbReference type="InterPro" id="IPR036704">
    <property type="entry name" value="RraA/RraA-like_sf"/>
</dbReference>
<comment type="similarity">
    <text evidence="3">Belongs to the class II aldolase/RraA-like family.</text>
</comment>
<dbReference type="Proteomes" id="UP001458415">
    <property type="component" value="Unassembled WGS sequence"/>
</dbReference>
<keyword evidence="13" id="KW-1185">Reference proteome</keyword>
<dbReference type="EMBL" id="JBEPCU010000002">
    <property type="protein sequence ID" value="MER6975559.1"/>
    <property type="molecule type" value="Genomic_DNA"/>
</dbReference>
<protein>
    <recommendedName>
        <fullName evidence="7">Putative 4-hydroxy-4-methyl-2-oxoglutarate aldolase</fullName>
        <ecNumber evidence="6">4.1.1.112</ecNumber>
        <ecNumber evidence="5">4.1.3.17</ecNumber>
    </recommendedName>
    <alternativeName>
        <fullName evidence="10">Oxaloacetate decarboxylase</fullName>
    </alternativeName>
    <alternativeName>
        <fullName evidence="9">RraA-like protein</fullName>
    </alternativeName>
</protein>
<dbReference type="NCBIfam" id="NF006731">
    <property type="entry name" value="PRK09262.1"/>
    <property type="match status" value="1"/>
</dbReference>
<gene>
    <name evidence="12" type="ORF">ABT317_00370</name>
</gene>
<dbReference type="Pfam" id="PF03737">
    <property type="entry name" value="RraA-like"/>
    <property type="match status" value="1"/>
</dbReference>
<organism evidence="12 13">
    <name type="scientific">Streptomyces carpinensis</name>
    <dbReference type="NCBI Taxonomy" id="66369"/>
    <lineage>
        <taxon>Bacteria</taxon>
        <taxon>Bacillati</taxon>
        <taxon>Actinomycetota</taxon>
        <taxon>Actinomycetes</taxon>
        <taxon>Kitasatosporales</taxon>
        <taxon>Streptomycetaceae</taxon>
        <taxon>Streptomyces</taxon>
    </lineage>
</organism>
<comment type="catalytic activity">
    <reaction evidence="11">
        <text>oxaloacetate + H(+) = pyruvate + CO2</text>
        <dbReference type="Rhea" id="RHEA:15641"/>
        <dbReference type="ChEBI" id="CHEBI:15361"/>
        <dbReference type="ChEBI" id="CHEBI:15378"/>
        <dbReference type="ChEBI" id="CHEBI:16452"/>
        <dbReference type="ChEBI" id="CHEBI:16526"/>
        <dbReference type="EC" id="4.1.1.112"/>
    </reaction>
</comment>
<evidence type="ECO:0000256" key="2">
    <source>
        <dbReference type="ARBA" id="ARBA00001968"/>
    </source>
</evidence>
<dbReference type="PANTHER" id="PTHR33254:SF16">
    <property type="entry name" value="BLR3842 PROTEIN"/>
    <property type="match status" value="1"/>
</dbReference>
<comment type="cofactor">
    <cofactor evidence="2">
        <name>a divalent metal cation</name>
        <dbReference type="ChEBI" id="CHEBI:60240"/>
    </cofactor>
</comment>
<proteinExistence type="inferred from homology"/>
<evidence type="ECO:0000256" key="3">
    <source>
        <dbReference type="ARBA" id="ARBA00008621"/>
    </source>
</evidence>
<dbReference type="RefSeq" id="WP_086725765.1">
    <property type="nucleotide sequence ID" value="NZ_MUBM01000102.1"/>
</dbReference>
<reference evidence="12 13" key="1">
    <citation type="submission" date="2024-06" db="EMBL/GenBank/DDBJ databases">
        <title>The Natural Products Discovery Center: Release of the First 8490 Sequenced Strains for Exploring Actinobacteria Biosynthetic Diversity.</title>
        <authorList>
            <person name="Kalkreuter E."/>
            <person name="Kautsar S.A."/>
            <person name="Yang D."/>
            <person name="Bader C.D."/>
            <person name="Teijaro C.N."/>
            <person name="Fluegel L."/>
            <person name="Davis C.M."/>
            <person name="Simpson J.R."/>
            <person name="Lauterbach L."/>
            <person name="Steele A.D."/>
            <person name="Gui C."/>
            <person name="Meng S."/>
            <person name="Li G."/>
            <person name="Viehrig K."/>
            <person name="Ye F."/>
            <person name="Su P."/>
            <person name="Kiefer A.F."/>
            <person name="Nichols A."/>
            <person name="Cepeda A.J."/>
            <person name="Yan W."/>
            <person name="Fan B."/>
            <person name="Jiang Y."/>
            <person name="Adhikari A."/>
            <person name="Zheng C.-J."/>
            <person name="Schuster L."/>
            <person name="Cowan T.M."/>
            <person name="Smanski M.J."/>
            <person name="Chevrette M.G."/>
            <person name="De Carvalho L.P.S."/>
            <person name="Shen B."/>
        </authorList>
    </citation>
    <scope>NUCLEOTIDE SEQUENCE [LARGE SCALE GENOMIC DNA]</scope>
    <source>
        <strain evidence="12 13">NPDC000634</strain>
    </source>
</reference>
<evidence type="ECO:0000256" key="4">
    <source>
        <dbReference type="ARBA" id="ARBA00011233"/>
    </source>
</evidence>
<dbReference type="Gene3D" id="3.50.30.40">
    <property type="entry name" value="Ribonuclease E inhibitor RraA/RraA-like"/>
    <property type="match status" value="1"/>
</dbReference>
<evidence type="ECO:0000256" key="1">
    <source>
        <dbReference type="ARBA" id="ARBA00001342"/>
    </source>
</evidence>
<comment type="function">
    <text evidence="8">Catalyzes the aldol cleavage of 4-hydroxy-4-methyl-2-oxoglutarate (HMG) into 2 molecules of pyruvate. Also contains a secondary oxaloacetate (OAA) decarboxylase activity due to the common pyruvate enolate transition state formed following C-C bond cleavage in the retro-aldol and decarboxylation reactions.</text>
</comment>
<evidence type="ECO:0000256" key="10">
    <source>
        <dbReference type="ARBA" id="ARBA00032305"/>
    </source>
</evidence>
<evidence type="ECO:0000256" key="8">
    <source>
        <dbReference type="ARBA" id="ARBA00025046"/>
    </source>
</evidence>
<accession>A0ABV1VUF3</accession>
<evidence type="ECO:0000313" key="12">
    <source>
        <dbReference type="EMBL" id="MER6975559.1"/>
    </source>
</evidence>
<evidence type="ECO:0000256" key="7">
    <source>
        <dbReference type="ARBA" id="ARBA00016549"/>
    </source>
</evidence>
<dbReference type="EC" id="4.1.3.17" evidence="5"/>
<comment type="catalytic activity">
    <reaction evidence="1">
        <text>4-hydroxy-4-methyl-2-oxoglutarate = 2 pyruvate</text>
        <dbReference type="Rhea" id="RHEA:22748"/>
        <dbReference type="ChEBI" id="CHEBI:15361"/>
        <dbReference type="ChEBI" id="CHEBI:58276"/>
        <dbReference type="EC" id="4.1.3.17"/>
    </reaction>
</comment>
<dbReference type="NCBIfam" id="TIGR02798">
    <property type="entry name" value="ligK_PcmE"/>
    <property type="match status" value="1"/>
</dbReference>
<evidence type="ECO:0000256" key="5">
    <source>
        <dbReference type="ARBA" id="ARBA00012213"/>
    </source>
</evidence>
<dbReference type="InterPro" id="IPR014165">
    <property type="entry name" value="LigK_PcmE"/>
</dbReference>
<sequence>MSGTSGIVVTNPPRTAAETRDRLGRFAVATIHEAQGRSGLMASALNPIYPGAHISGTAVTVSVAPCDNWMIHVAVEQCRPGDILVVAPTSPSDAGYFGELLATSLRARGVRGLVIDAGCRDVAELHAMDFPVWSRAVSAEGTVKETLGSVNTPVVCGGRLVEPGDVIVADDDGVVVIRRADADEVLAASLAREDKEARLRARYAEGELGLDVNSMRERLARKGLRYVDYDEYAKEVRDR</sequence>
<comment type="caution">
    <text evidence="12">The sequence shown here is derived from an EMBL/GenBank/DDBJ whole genome shotgun (WGS) entry which is preliminary data.</text>
</comment>
<dbReference type="PANTHER" id="PTHR33254">
    <property type="entry name" value="4-HYDROXY-4-METHYL-2-OXOGLUTARATE ALDOLASE 3-RELATED"/>
    <property type="match status" value="1"/>
</dbReference>
<name>A0ABV1VUF3_9ACTN</name>
<evidence type="ECO:0000256" key="9">
    <source>
        <dbReference type="ARBA" id="ARBA00030169"/>
    </source>
</evidence>
<evidence type="ECO:0000256" key="11">
    <source>
        <dbReference type="ARBA" id="ARBA00047973"/>
    </source>
</evidence>
<dbReference type="InterPro" id="IPR005493">
    <property type="entry name" value="RraA/RraA-like"/>
</dbReference>
<dbReference type="EC" id="4.1.1.112" evidence="6"/>
<dbReference type="CDD" id="cd16841">
    <property type="entry name" value="RraA_family"/>
    <property type="match status" value="1"/>
</dbReference>